<evidence type="ECO:0008006" key="4">
    <source>
        <dbReference type="Google" id="ProtNLM"/>
    </source>
</evidence>
<feature type="region of interest" description="Disordered" evidence="1">
    <location>
        <begin position="1334"/>
        <end position="1364"/>
    </location>
</feature>
<proteinExistence type="predicted"/>
<feature type="region of interest" description="Disordered" evidence="1">
    <location>
        <begin position="152"/>
        <end position="213"/>
    </location>
</feature>
<dbReference type="Proteomes" id="UP001629113">
    <property type="component" value="Unassembled WGS sequence"/>
</dbReference>
<feature type="compositionally biased region" description="Polar residues" evidence="1">
    <location>
        <begin position="286"/>
        <end position="295"/>
    </location>
</feature>
<dbReference type="EMBL" id="JBFCZG010000006">
    <property type="protein sequence ID" value="KAL3421423.1"/>
    <property type="molecule type" value="Genomic_DNA"/>
</dbReference>
<keyword evidence="3" id="KW-1185">Reference proteome</keyword>
<comment type="caution">
    <text evidence="2">The sequence shown here is derived from an EMBL/GenBank/DDBJ whole genome shotgun (WGS) entry which is preliminary data.</text>
</comment>
<feature type="region of interest" description="Disordered" evidence="1">
    <location>
        <begin position="646"/>
        <end position="678"/>
    </location>
</feature>
<protein>
    <recommendedName>
        <fullName evidence="4">Protamine P1</fullName>
    </recommendedName>
</protein>
<feature type="compositionally biased region" description="Low complexity" evidence="1">
    <location>
        <begin position="1165"/>
        <end position="1177"/>
    </location>
</feature>
<feature type="region of interest" description="Disordered" evidence="1">
    <location>
        <begin position="509"/>
        <end position="533"/>
    </location>
</feature>
<feature type="compositionally biased region" description="Polar residues" evidence="1">
    <location>
        <begin position="416"/>
        <end position="426"/>
    </location>
</feature>
<feature type="region of interest" description="Disordered" evidence="1">
    <location>
        <begin position="280"/>
        <end position="428"/>
    </location>
</feature>
<feature type="compositionally biased region" description="Basic and acidic residues" evidence="1">
    <location>
        <begin position="922"/>
        <end position="932"/>
    </location>
</feature>
<feature type="region of interest" description="Disordered" evidence="1">
    <location>
        <begin position="1017"/>
        <end position="1297"/>
    </location>
</feature>
<feature type="compositionally biased region" description="Basic and acidic residues" evidence="1">
    <location>
        <begin position="334"/>
        <end position="345"/>
    </location>
</feature>
<feature type="compositionally biased region" description="Polar residues" evidence="1">
    <location>
        <begin position="721"/>
        <end position="762"/>
    </location>
</feature>
<feature type="compositionally biased region" description="Acidic residues" evidence="1">
    <location>
        <begin position="1187"/>
        <end position="1196"/>
    </location>
</feature>
<feature type="compositionally biased region" description="Basic and acidic residues" evidence="1">
    <location>
        <begin position="763"/>
        <end position="779"/>
    </location>
</feature>
<gene>
    <name evidence="2" type="ORF">PVAG01_07868</name>
</gene>
<feature type="compositionally biased region" description="Basic and acidic residues" evidence="1">
    <location>
        <begin position="886"/>
        <end position="895"/>
    </location>
</feature>
<organism evidence="2 3">
    <name type="scientific">Phlyctema vagabunda</name>
    <dbReference type="NCBI Taxonomy" id="108571"/>
    <lineage>
        <taxon>Eukaryota</taxon>
        <taxon>Fungi</taxon>
        <taxon>Dikarya</taxon>
        <taxon>Ascomycota</taxon>
        <taxon>Pezizomycotina</taxon>
        <taxon>Leotiomycetes</taxon>
        <taxon>Helotiales</taxon>
        <taxon>Dermateaceae</taxon>
        <taxon>Phlyctema</taxon>
    </lineage>
</organism>
<feature type="compositionally biased region" description="Low complexity" evidence="1">
    <location>
        <begin position="966"/>
        <end position="988"/>
    </location>
</feature>
<name>A0ABR4PDM9_9HELO</name>
<evidence type="ECO:0000313" key="2">
    <source>
        <dbReference type="EMBL" id="KAL3421423.1"/>
    </source>
</evidence>
<evidence type="ECO:0000313" key="3">
    <source>
        <dbReference type="Proteomes" id="UP001629113"/>
    </source>
</evidence>
<feature type="compositionally biased region" description="Polar residues" evidence="1">
    <location>
        <begin position="302"/>
        <end position="316"/>
    </location>
</feature>
<reference evidence="2 3" key="1">
    <citation type="submission" date="2024-06" db="EMBL/GenBank/DDBJ databases">
        <title>Complete genome of Phlyctema vagabunda strain 19-DSS-EL-015.</title>
        <authorList>
            <person name="Fiorenzani C."/>
        </authorList>
    </citation>
    <scope>NUCLEOTIDE SEQUENCE [LARGE SCALE GENOMIC DNA]</scope>
    <source>
        <strain evidence="2 3">19-DSS-EL-015</strain>
    </source>
</reference>
<feature type="compositionally biased region" description="Basic and acidic residues" evidence="1">
    <location>
        <begin position="1334"/>
        <end position="1343"/>
    </location>
</feature>
<accession>A0ABR4PDM9</accession>
<feature type="compositionally biased region" description="Low complexity" evidence="1">
    <location>
        <begin position="859"/>
        <end position="871"/>
    </location>
</feature>
<feature type="compositionally biased region" description="Polar residues" evidence="1">
    <location>
        <begin position="517"/>
        <end position="532"/>
    </location>
</feature>
<evidence type="ECO:0000256" key="1">
    <source>
        <dbReference type="SAM" id="MobiDB-lite"/>
    </source>
</evidence>
<feature type="compositionally biased region" description="Basic residues" evidence="1">
    <location>
        <begin position="1137"/>
        <end position="1151"/>
    </location>
</feature>
<sequence>MAPQHDWGYIRHLTHEPLYCSAPQSLEDILIDGSDSEETPAQIRIKRQRYEEAAQSYLDGNVPILQSASLKGPFERGSGWVNPWRYKSRKPPAWWVPESDDMLFTRANVLRWARDCGLGYLDPAQALARCKAQAQAERAAIGEMDIEGVTDVEMVNGTRRSSRDEDDSGSVGLYESIEGQSTSEQEEGDYGADSRQQDDAASQAPDSSLGLHRPVDDDVTILFSTDRQQADQSLLPGDATRGLKKQVDSQWLRTKPIKRSRWEDVPTTSTPTPAYKVPIASRQRRSCSSNLGSTSTKHRKASTTNITNSRASQEGTHITDDSRNFIRKNTVPGLHDDRAESDTSVEHLLTLPIKSDKPKSGQKRKRVPGLGPAQAIWEALQPKSGQRPVQSRRSESDAVRPSDLATAGIDLRRHTSLQSDPENSKSNMEERRAYLFHEQITAERDKIHKQHHELGRRAMRRSSRQGTIQIEEQHRYENKIRTPGLVASQSSFVTEVAPSTRGLGTFQFRRRKHDTMSEGSSQTSSRSLSPERQVSLPVEVDTFSNTISFAPINIRRSPERGDQSKYMTQTRHGELEPAVSAKRMSQIQLPHLKDLIETVSPVDEQFATPTATPKIPTPKLPTPFGFGMSFGIGMFDATSINSLATKEPDVSGDSRPVSTSLPLEIPTSATPRKASLKGASVDQISKNLTSNVSASGCANPGNIRPTVSGCSDADTQHDHSTTSSGSEKVYSKNVNNQDTSSPQVPSHASTSPEGEATSNISASKEDSPETDESSEHLEEVQVAMQKSLASSSLPESRGESIDSSSRSLEKEADKMPASSSNQTPYKHPKQPESTLSPVTSELHPRLSPLRVYVSGKVLSSSPQARSSSSTSQKPPGRTPRPQSALDKPDTIDHLDSSTQSYDSADATSTIEGSPYWQVSSARPRELDTRTAKNADPSSPSSQRRRVPRLSSSDSTTPRLENRLVRSSSNVSHASQSSLSPSQSRRSAPTTVQSPFQLSEPPINHNVAIILENNNSAVKSTGEEPSNIRASNEEPQSPWADENDETVQTAISPHLPIDPVDTGSMQAEELSGQGHNKPEDDWQQADQSAVLDGDLSANFVISTPVRDSQKKEKAPAKGSSPRATQLLYDESNNPWKSNLKKPKSVKSRKRVSFGHFPQNDVEVAQRSSSRLRSTSPSPCMKTSTIEDSYVDAEDENDQVTRDNTRVNKIKMPTSKYQPAESGNKYRVAGSPYKRSSPPVDAMAEAFIAADQEGSPDPSSVLREPQSSNQRTPPSHGARHVDEDAVLGPVGSFSISPGGKLKRTTIFDESLDENLDDMIGDVSAFLDGWSVEADLQKTSEKDSSQHGRKTPSTTRDRHGLFSNVWT</sequence>
<feature type="compositionally biased region" description="Polar residues" evidence="1">
    <location>
        <begin position="896"/>
        <end position="920"/>
    </location>
</feature>
<feature type="region of interest" description="Disordered" evidence="1">
    <location>
        <begin position="708"/>
        <end position="999"/>
    </location>
</feature>